<name>A0A0L6Z7I8_9CLOT</name>
<proteinExistence type="inferred from homology"/>
<sequence>MLNNTNQINDLQYDGVNLEKETNEIALKIKNSPEVIALAKQLDVSNVDSVMVFGQDTASEISGFADQILHTIETTFVEDSGVLLVQLNKIMDKFDSKDFEEKKEGFLARFMKKAKDSIEALFQKYHTMGGEIDKVYVQLKKYESEINISNNNLEEMFHKNMDYYEMLEKYICAGNLVIDNFKSNILPNLQNKAATSMEQIDQINLSNAMQVLEMLEQRVYDLELAKNVALQTMPQIKLIQKGNYNLVRKINSAFIVTIPIFKQCLTQAITLKRQAVQAKAMAALDEKTNELLLRNAQNTALQSKLTAQLASGSSIQIETLEKTWQTIVQGIEETKRIENEARQKREDGTRRLHAIQKDFESRIRK</sequence>
<dbReference type="InterPro" id="IPR008863">
    <property type="entry name" value="Toxic_anion-R_TelA"/>
</dbReference>
<dbReference type="Proteomes" id="UP000037043">
    <property type="component" value="Unassembled WGS sequence"/>
</dbReference>
<dbReference type="STRING" id="36844.SAMN04488501_10986"/>
<comment type="similarity">
    <text evidence="1">Belongs to the TelA family.</text>
</comment>
<evidence type="ECO:0000256" key="1">
    <source>
        <dbReference type="PIRNR" id="PIRNR026508"/>
    </source>
</evidence>
<gene>
    <name evidence="3" type="ORF">CLHOM_26690</name>
</gene>
<dbReference type="RefSeq" id="WP_052222153.1">
    <property type="nucleotide sequence ID" value="NZ_LHUR01000031.1"/>
</dbReference>
<dbReference type="PANTHER" id="PTHR38432">
    <property type="entry name" value="TELA-LIKE PROTEIN SAOUHSC_01408"/>
    <property type="match status" value="1"/>
</dbReference>
<feature type="region of interest" description="Disordered" evidence="2">
    <location>
        <begin position="341"/>
        <end position="365"/>
    </location>
</feature>
<accession>A0A0L6Z7I8</accession>
<dbReference type="EMBL" id="LHUR01000031">
    <property type="protein sequence ID" value="KOA18929.1"/>
    <property type="molecule type" value="Genomic_DNA"/>
</dbReference>
<comment type="caution">
    <text evidence="3">The sequence shown here is derived from an EMBL/GenBank/DDBJ whole genome shotgun (WGS) entry which is preliminary data.</text>
</comment>
<evidence type="ECO:0000256" key="2">
    <source>
        <dbReference type="SAM" id="MobiDB-lite"/>
    </source>
</evidence>
<dbReference type="AlphaFoldDB" id="A0A0L6Z7I8"/>
<organism evidence="3 4">
    <name type="scientific">Clostridium homopropionicum DSM 5847</name>
    <dbReference type="NCBI Taxonomy" id="1121318"/>
    <lineage>
        <taxon>Bacteria</taxon>
        <taxon>Bacillati</taxon>
        <taxon>Bacillota</taxon>
        <taxon>Clostridia</taxon>
        <taxon>Eubacteriales</taxon>
        <taxon>Clostridiaceae</taxon>
        <taxon>Clostridium</taxon>
    </lineage>
</organism>
<dbReference type="Pfam" id="PF05816">
    <property type="entry name" value="TelA"/>
    <property type="match status" value="1"/>
</dbReference>
<reference evidence="4" key="1">
    <citation type="submission" date="2015-08" db="EMBL/GenBank/DDBJ databases">
        <title>Genome sequence of the strict anaerobe Clostridium homopropionicum LuHBu1 (DSM 5847T).</title>
        <authorList>
            <person name="Poehlein A."/>
            <person name="Beck M."/>
            <person name="Schiel-Bengelsdorf B."/>
            <person name="Bengelsdorf F.R."/>
            <person name="Daniel R."/>
            <person name="Duerre P."/>
        </authorList>
    </citation>
    <scope>NUCLEOTIDE SEQUENCE [LARGE SCALE GENOMIC DNA]</scope>
    <source>
        <strain evidence="4">DSM 5847</strain>
    </source>
</reference>
<evidence type="ECO:0000313" key="4">
    <source>
        <dbReference type="Proteomes" id="UP000037043"/>
    </source>
</evidence>
<evidence type="ECO:0000313" key="3">
    <source>
        <dbReference type="EMBL" id="KOA18929.1"/>
    </source>
</evidence>
<protein>
    <submittedName>
        <fullName evidence="3">TelA-like protein</fullName>
    </submittedName>
</protein>
<dbReference type="PANTHER" id="PTHR38432:SF2">
    <property type="entry name" value="TELLURITE RESISTANCE PROTEIN"/>
    <property type="match status" value="1"/>
</dbReference>
<keyword evidence="4" id="KW-1185">Reference proteome</keyword>
<dbReference type="PATRIC" id="fig|1121318.3.peg.2682"/>
<dbReference type="PIRSF" id="PIRSF026508">
    <property type="entry name" value="TelA"/>
    <property type="match status" value="1"/>
</dbReference>